<evidence type="ECO:0000256" key="3">
    <source>
        <dbReference type="ARBA" id="ARBA00023163"/>
    </source>
</evidence>
<dbReference type="RefSeq" id="WP_085621173.1">
    <property type="nucleotide sequence ID" value="NZ_CAXBPE010000012.1"/>
</dbReference>
<name>A0A1Y2L5N2_9PROT</name>
<feature type="domain" description="HTH araC/xylS-type" evidence="4">
    <location>
        <begin position="178"/>
        <end position="275"/>
    </location>
</feature>
<dbReference type="InterPro" id="IPR037923">
    <property type="entry name" value="HTH-like"/>
</dbReference>
<protein>
    <submittedName>
        <fullName evidence="5">AraC family transcriptional regulator</fullName>
    </submittedName>
</protein>
<dbReference type="SUPFAM" id="SSF46689">
    <property type="entry name" value="Homeodomain-like"/>
    <property type="match status" value="2"/>
</dbReference>
<dbReference type="PANTHER" id="PTHR46796">
    <property type="entry name" value="HTH-TYPE TRANSCRIPTIONAL ACTIVATOR RHAS-RELATED"/>
    <property type="match status" value="1"/>
</dbReference>
<gene>
    <name evidence="5" type="ORF">TALK_21245</name>
</gene>
<organism evidence="5 6">
    <name type="scientific">Thalassospira alkalitolerans</name>
    <dbReference type="NCBI Taxonomy" id="1293890"/>
    <lineage>
        <taxon>Bacteria</taxon>
        <taxon>Pseudomonadati</taxon>
        <taxon>Pseudomonadota</taxon>
        <taxon>Alphaproteobacteria</taxon>
        <taxon>Rhodospirillales</taxon>
        <taxon>Thalassospiraceae</taxon>
        <taxon>Thalassospira</taxon>
    </lineage>
</organism>
<dbReference type="AlphaFoldDB" id="A0A1Y2L5N2"/>
<dbReference type="InterPro" id="IPR018060">
    <property type="entry name" value="HTH_AraC"/>
</dbReference>
<dbReference type="Pfam" id="PF12833">
    <property type="entry name" value="HTH_18"/>
    <property type="match status" value="1"/>
</dbReference>
<evidence type="ECO:0000313" key="5">
    <source>
        <dbReference type="EMBL" id="OSQ42783.1"/>
    </source>
</evidence>
<dbReference type="PROSITE" id="PS01124">
    <property type="entry name" value="HTH_ARAC_FAMILY_2"/>
    <property type="match status" value="1"/>
</dbReference>
<sequence>MTGDTVRILSHDCIGVEAIMATTRHSFAKHSHEQFGIGFMYAGAQKSLSGRGMVEACAGNIITVNPREVHDGIPIGDGPRGWNMLYFEPNLISHAAHDISDGKSGYYEFTRPVITSPAVAQCFTTLFAAITQGNSTTANLRREEMLFLLLHHALITSGSATENSNRSPPGKIARSRIACAKNMIDDDPAAIVSLADLANATGLSRFQTLRDFTRATGLTPHAYIIQRRIDLARRLIANGTSLAEVATTSGFADQSHMNRHFKRAYAMSPGHYARATRHR</sequence>
<evidence type="ECO:0000259" key="4">
    <source>
        <dbReference type="PROSITE" id="PS01124"/>
    </source>
</evidence>
<dbReference type="Proteomes" id="UP000193396">
    <property type="component" value="Unassembled WGS sequence"/>
</dbReference>
<keyword evidence="3" id="KW-0804">Transcription</keyword>
<dbReference type="SMART" id="SM00342">
    <property type="entry name" value="HTH_ARAC"/>
    <property type="match status" value="1"/>
</dbReference>
<dbReference type="InterPro" id="IPR003313">
    <property type="entry name" value="AraC-bd"/>
</dbReference>
<reference evidence="5 6" key="1">
    <citation type="submission" date="2014-03" db="EMBL/GenBank/DDBJ databases">
        <title>The draft genome sequence of Thalassospira alkalitolerans JCM 18968.</title>
        <authorList>
            <person name="Lai Q."/>
            <person name="Shao Z."/>
        </authorList>
    </citation>
    <scope>NUCLEOTIDE SEQUENCE [LARGE SCALE GENOMIC DNA]</scope>
    <source>
        <strain evidence="5 6">JCM 18968</strain>
    </source>
</reference>
<dbReference type="STRING" id="1293890.TALK_21245"/>
<evidence type="ECO:0000256" key="1">
    <source>
        <dbReference type="ARBA" id="ARBA00023015"/>
    </source>
</evidence>
<evidence type="ECO:0000313" key="6">
    <source>
        <dbReference type="Proteomes" id="UP000193396"/>
    </source>
</evidence>
<dbReference type="Pfam" id="PF02311">
    <property type="entry name" value="AraC_binding"/>
    <property type="match status" value="1"/>
</dbReference>
<keyword evidence="2" id="KW-0238">DNA-binding</keyword>
<keyword evidence="1" id="KW-0805">Transcription regulation</keyword>
<evidence type="ECO:0000256" key="2">
    <source>
        <dbReference type="ARBA" id="ARBA00023125"/>
    </source>
</evidence>
<proteinExistence type="predicted"/>
<dbReference type="EMBL" id="JFKB01000030">
    <property type="protein sequence ID" value="OSQ42783.1"/>
    <property type="molecule type" value="Genomic_DNA"/>
</dbReference>
<dbReference type="InterPro" id="IPR009057">
    <property type="entry name" value="Homeodomain-like_sf"/>
</dbReference>
<dbReference type="GO" id="GO:0043565">
    <property type="term" value="F:sequence-specific DNA binding"/>
    <property type="evidence" value="ECO:0007669"/>
    <property type="project" value="InterPro"/>
</dbReference>
<dbReference type="PANTHER" id="PTHR46796:SF2">
    <property type="entry name" value="TRANSCRIPTIONAL REGULATORY PROTEIN"/>
    <property type="match status" value="1"/>
</dbReference>
<dbReference type="Gene3D" id="1.10.10.60">
    <property type="entry name" value="Homeodomain-like"/>
    <property type="match status" value="2"/>
</dbReference>
<accession>A0A1Y2L5N2</accession>
<dbReference type="GO" id="GO:0003700">
    <property type="term" value="F:DNA-binding transcription factor activity"/>
    <property type="evidence" value="ECO:0007669"/>
    <property type="project" value="InterPro"/>
</dbReference>
<dbReference type="InterPro" id="IPR050204">
    <property type="entry name" value="AraC_XylS_family_regulators"/>
</dbReference>
<comment type="caution">
    <text evidence="5">The sequence shown here is derived from an EMBL/GenBank/DDBJ whole genome shotgun (WGS) entry which is preliminary data.</text>
</comment>
<keyword evidence="6" id="KW-1185">Reference proteome</keyword>
<dbReference type="SUPFAM" id="SSF51215">
    <property type="entry name" value="Regulatory protein AraC"/>
    <property type="match status" value="1"/>
</dbReference>
<dbReference type="OrthoDB" id="9809338at2"/>